<evidence type="ECO:0000313" key="5">
    <source>
        <dbReference type="EMBL" id="SDG48441.1"/>
    </source>
</evidence>
<dbReference type="SMART" id="SM00345">
    <property type="entry name" value="HTH_GNTR"/>
    <property type="match status" value="1"/>
</dbReference>
<name>A0A1G7UMG7_PSEOR</name>
<dbReference type="PROSITE" id="PS50949">
    <property type="entry name" value="HTH_GNTR"/>
    <property type="match status" value="1"/>
</dbReference>
<evidence type="ECO:0000256" key="2">
    <source>
        <dbReference type="ARBA" id="ARBA00023125"/>
    </source>
</evidence>
<organism evidence="5 6">
    <name type="scientific">Pseudonocardia oroxyli</name>
    <dbReference type="NCBI Taxonomy" id="366584"/>
    <lineage>
        <taxon>Bacteria</taxon>
        <taxon>Bacillati</taxon>
        <taxon>Actinomycetota</taxon>
        <taxon>Actinomycetes</taxon>
        <taxon>Pseudonocardiales</taxon>
        <taxon>Pseudonocardiaceae</taxon>
        <taxon>Pseudonocardia</taxon>
    </lineage>
</organism>
<dbReference type="EMBL" id="FNBE01000012">
    <property type="protein sequence ID" value="SDG48441.1"/>
    <property type="molecule type" value="Genomic_DNA"/>
</dbReference>
<keyword evidence="6" id="KW-1185">Reference proteome</keyword>
<dbReference type="GO" id="GO:0045892">
    <property type="term" value="P:negative regulation of DNA-templated transcription"/>
    <property type="evidence" value="ECO:0007669"/>
    <property type="project" value="TreeGrafter"/>
</dbReference>
<dbReference type="InterPro" id="IPR000524">
    <property type="entry name" value="Tscrpt_reg_HTH_GntR"/>
</dbReference>
<evidence type="ECO:0000256" key="3">
    <source>
        <dbReference type="ARBA" id="ARBA00023163"/>
    </source>
</evidence>
<dbReference type="GO" id="GO:0003700">
    <property type="term" value="F:DNA-binding transcription factor activity"/>
    <property type="evidence" value="ECO:0007669"/>
    <property type="project" value="InterPro"/>
</dbReference>
<dbReference type="Proteomes" id="UP000198967">
    <property type="component" value="Unassembled WGS sequence"/>
</dbReference>
<gene>
    <name evidence="5" type="ORF">SAMN05216377_11285</name>
</gene>
<evidence type="ECO:0000259" key="4">
    <source>
        <dbReference type="PROSITE" id="PS50949"/>
    </source>
</evidence>
<dbReference type="AlphaFoldDB" id="A0A1G7UMG7"/>
<sequence length="81" mass="8892">MQVESRSMPTGQYRRRWEAVADDLREKIKSGRWQAGDRLPPISQLRETYAVSPGTIKTAISALSDEGLVRGVAGSGIYVNG</sequence>
<dbReference type="PANTHER" id="PTHR44846:SF1">
    <property type="entry name" value="MANNOSYL-D-GLYCERATE TRANSPORT_METABOLISM SYSTEM REPRESSOR MNGR-RELATED"/>
    <property type="match status" value="1"/>
</dbReference>
<accession>A0A1G7UMG7</accession>
<dbReference type="CDD" id="cd07377">
    <property type="entry name" value="WHTH_GntR"/>
    <property type="match status" value="1"/>
</dbReference>
<protein>
    <recommendedName>
        <fullName evidence="4">HTH gntR-type domain-containing protein</fullName>
    </recommendedName>
</protein>
<dbReference type="GO" id="GO:0003677">
    <property type="term" value="F:DNA binding"/>
    <property type="evidence" value="ECO:0007669"/>
    <property type="project" value="UniProtKB-KW"/>
</dbReference>
<dbReference type="STRING" id="366584.SAMN05216377_11285"/>
<evidence type="ECO:0000256" key="1">
    <source>
        <dbReference type="ARBA" id="ARBA00023015"/>
    </source>
</evidence>
<dbReference type="Pfam" id="PF00392">
    <property type="entry name" value="GntR"/>
    <property type="match status" value="1"/>
</dbReference>
<dbReference type="InterPro" id="IPR036388">
    <property type="entry name" value="WH-like_DNA-bd_sf"/>
</dbReference>
<dbReference type="PANTHER" id="PTHR44846">
    <property type="entry name" value="MANNOSYL-D-GLYCERATE TRANSPORT/METABOLISM SYSTEM REPRESSOR MNGR-RELATED"/>
    <property type="match status" value="1"/>
</dbReference>
<dbReference type="SUPFAM" id="SSF46785">
    <property type="entry name" value="Winged helix' DNA-binding domain"/>
    <property type="match status" value="1"/>
</dbReference>
<dbReference type="InterPro" id="IPR036390">
    <property type="entry name" value="WH_DNA-bd_sf"/>
</dbReference>
<feature type="domain" description="HTH gntR-type" evidence="4">
    <location>
        <begin position="14"/>
        <end position="81"/>
    </location>
</feature>
<dbReference type="InterPro" id="IPR050679">
    <property type="entry name" value="Bact_HTH_transcr_reg"/>
</dbReference>
<reference evidence="5 6" key="1">
    <citation type="submission" date="2016-10" db="EMBL/GenBank/DDBJ databases">
        <authorList>
            <person name="de Groot N.N."/>
        </authorList>
    </citation>
    <scope>NUCLEOTIDE SEQUENCE [LARGE SCALE GENOMIC DNA]</scope>
    <source>
        <strain evidence="5 6">CGMCC 4.3143</strain>
    </source>
</reference>
<dbReference type="Gene3D" id="1.10.10.10">
    <property type="entry name" value="Winged helix-like DNA-binding domain superfamily/Winged helix DNA-binding domain"/>
    <property type="match status" value="1"/>
</dbReference>
<dbReference type="OrthoDB" id="3358191at2"/>
<proteinExistence type="predicted"/>
<keyword evidence="2" id="KW-0238">DNA-binding</keyword>
<evidence type="ECO:0000313" key="6">
    <source>
        <dbReference type="Proteomes" id="UP000198967"/>
    </source>
</evidence>
<keyword evidence="1" id="KW-0805">Transcription regulation</keyword>
<keyword evidence="3" id="KW-0804">Transcription</keyword>